<reference evidence="3" key="1">
    <citation type="journal article" date="2019" name="Int. J. Syst. Evol. Microbiol.">
        <title>The Global Catalogue of Microorganisms (GCM) 10K type strain sequencing project: providing services to taxonomists for standard genome sequencing and annotation.</title>
        <authorList>
            <consortium name="The Broad Institute Genomics Platform"/>
            <consortium name="The Broad Institute Genome Sequencing Center for Infectious Disease"/>
            <person name="Wu L."/>
            <person name="Ma J."/>
        </authorList>
    </citation>
    <scope>NUCLEOTIDE SEQUENCE [LARGE SCALE GENOMIC DNA]</scope>
    <source>
        <strain evidence="3">JCM 6486</strain>
    </source>
</reference>
<keyword evidence="1" id="KW-0812">Transmembrane</keyword>
<dbReference type="Proteomes" id="UP001400965">
    <property type="component" value="Unassembled WGS sequence"/>
</dbReference>
<keyword evidence="3" id="KW-1185">Reference proteome</keyword>
<keyword evidence="1" id="KW-1133">Transmembrane helix</keyword>
<feature type="transmembrane region" description="Helical" evidence="1">
    <location>
        <begin position="6"/>
        <end position="26"/>
    </location>
</feature>
<dbReference type="RefSeq" id="WP_346044471.1">
    <property type="nucleotide sequence ID" value="NZ_BAAACP010000007.1"/>
</dbReference>
<keyword evidence="1" id="KW-0472">Membrane</keyword>
<proteinExistence type="predicted"/>
<evidence type="ECO:0000256" key="1">
    <source>
        <dbReference type="SAM" id="Phobius"/>
    </source>
</evidence>
<name>A0ABP3XDT4_9FIRM</name>
<sequence length="45" mass="5147">MNKKKLIIGIIVAIIIYHIFALGLKLDETGFHGLIRYGDNFINLF</sequence>
<organism evidence="2 3">
    <name type="scientific">Paraclostridium tenue</name>
    <dbReference type="NCBI Taxonomy" id="1737"/>
    <lineage>
        <taxon>Bacteria</taxon>
        <taxon>Bacillati</taxon>
        <taxon>Bacillota</taxon>
        <taxon>Clostridia</taxon>
        <taxon>Peptostreptococcales</taxon>
        <taxon>Peptostreptococcaceae</taxon>
        <taxon>Paraclostridium</taxon>
    </lineage>
</organism>
<evidence type="ECO:0000313" key="3">
    <source>
        <dbReference type="Proteomes" id="UP001400965"/>
    </source>
</evidence>
<accession>A0ABP3XDT4</accession>
<evidence type="ECO:0000313" key="2">
    <source>
        <dbReference type="EMBL" id="GAA0863824.1"/>
    </source>
</evidence>
<protein>
    <submittedName>
        <fullName evidence="2">Uncharacterized protein</fullName>
    </submittedName>
</protein>
<gene>
    <name evidence="2" type="ORF">GCM10008917_14910</name>
</gene>
<dbReference type="EMBL" id="BAAACP010000007">
    <property type="protein sequence ID" value="GAA0863824.1"/>
    <property type="molecule type" value="Genomic_DNA"/>
</dbReference>
<comment type="caution">
    <text evidence="2">The sequence shown here is derived from an EMBL/GenBank/DDBJ whole genome shotgun (WGS) entry which is preliminary data.</text>
</comment>